<dbReference type="SUPFAM" id="SSF50129">
    <property type="entry name" value="GroES-like"/>
    <property type="match status" value="1"/>
</dbReference>
<feature type="domain" description="Enoyl reductase (ER)" evidence="1">
    <location>
        <begin position="20"/>
        <end position="338"/>
    </location>
</feature>
<dbReference type="InterPro" id="IPR013154">
    <property type="entry name" value="ADH-like_N"/>
</dbReference>
<dbReference type="InterPro" id="IPR011032">
    <property type="entry name" value="GroES-like_sf"/>
</dbReference>
<dbReference type="Gene3D" id="3.90.180.10">
    <property type="entry name" value="Medium-chain alcohol dehydrogenases, catalytic domain"/>
    <property type="match status" value="1"/>
</dbReference>
<dbReference type="Pfam" id="PF13602">
    <property type="entry name" value="ADH_zinc_N_2"/>
    <property type="match status" value="1"/>
</dbReference>
<gene>
    <name evidence="2" type="ORF">IFR04_010531</name>
</gene>
<dbReference type="SUPFAM" id="SSF51735">
    <property type="entry name" value="NAD(P)-binding Rossmann-fold domains"/>
    <property type="match status" value="1"/>
</dbReference>
<proteinExistence type="predicted"/>
<name>A0A8H7TBY5_9HELO</name>
<reference evidence="2" key="1">
    <citation type="submission" date="2021-02" db="EMBL/GenBank/DDBJ databases">
        <title>Genome sequence Cadophora malorum strain M34.</title>
        <authorList>
            <person name="Stefanovic E."/>
            <person name="Vu D."/>
            <person name="Scully C."/>
            <person name="Dijksterhuis J."/>
            <person name="Roader J."/>
            <person name="Houbraken J."/>
        </authorList>
    </citation>
    <scope>NUCLEOTIDE SEQUENCE</scope>
    <source>
        <strain evidence="2">M34</strain>
    </source>
</reference>
<organism evidence="2 3">
    <name type="scientific">Cadophora malorum</name>
    <dbReference type="NCBI Taxonomy" id="108018"/>
    <lineage>
        <taxon>Eukaryota</taxon>
        <taxon>Fungi</taxon>
        <taxon>Dikarya</taxon>
        <taxon>Ascomycota</taxon>
        <taxon>Pezizomycotina</taxon>
        <taxon>Leotiomycetes</taxon>
        <taxon>Helotiales</taxon>
        <taxon>Ploettnerulaceae</taxon>
        <taxon>Cadophora</taxon>
    </lineage>
</organism>
<dbReference type="OrthoDB" id="201656at2759"/>
<evidence type="ECO:0000313" key="3">
    <source>
        <dbReference type="Proteomes" id="UP000664132"/>
    </source>
</evidence>
<dbReference type="EMBL" id="JAFJYH010000190">
    <property type="protein sequence ID" value="KAG4416312.1"/>
    <property type="molecule type" value="Genomic_DNA"/>
</dbReference>
<dbReference type="Gene3D" id="3.40.50.720">
    <property type="entry name" value="NAD(P)-binding Rossmann-like Domain"/>
    <property type="match status" value="1"/>
</dbReference>
<dbReference type="InterPro" id="IPR020843">
    <property type="entry name" value="ER"/>
</dbReference>
<dbReference type="InterPro" id="IPR036291">
    <property type="entry name" value="NAD(P)-bd_dom_sf"/>
</dbReference>
<dbReference type="Pfam" id="PF08240">
    <property type="entry name" value="ADH_N"/>
    <property type="match status" value="1"/>
</dbReference>
<keyword evidence="3" id="KW-1185">Reference proteome</keyword>
<dbReference type="GO" id="GO:0005739">
    <property type="term" value="C:mitochondrion"/>
    <property type="evidence" value="ECO:0007669"/>
    <property type="project" value="TreeGrafter"/>
</dbReference>
<dbReference type="GO" id="GO:0016491">
    <property type="term" value="F:oxidoreductase activity"/>
    <property type="evidence" value="ECO:0007669"/>
    <property type="project" value="InterPro"/>
</dbReference>
<dbReference type="InterPro" id="IPR050700">
    <property type="entry name" value="YIM1/Zinc_Alcohol_DH_Fams"/>
</dbReference>
<accession>A0A8H7TBY5</accession>
<dbReference type="CDD" id="cd08267">
    <property type="entry name" value="MDR1"/>
    <property type="match status" value="1"/>
</dbReference>
<dbReference type="Proteomes" id="UP000664132">
    <property type="component" value="Unassembled WGS sequence"/>
</dbReference>
<comment type="caution">
    <text evidence="2">The sequence shown here is derived from an EMBL/GenBank/DDBJ whole genome shotgun (WGS) entry which is preliminary data.</text>
</comment>
<dbReference type="SMART" id="SM00829">
    <property type="entry name" value="PKS_ER"/>
    <property type="match status" value="1"/>
</dbReference>
<protein>
    <recommendedName>
        <fullName evidence="1">Enoyl reductase (ER) domain-containing protein</fullName>
    </recommendedName>
</protein>
<dbReference type="PANTHER" id="PTHR11695:SF294">
    <property type="entry name" value="RETICULON-4-INTERACTING PROTEIN 1, MITOCHONDRIAL"/>
    <property type="match status" value="1"/>
</dbReference>
<evidence type="ECO:0000259" key="1">
    <source>
        <dbReference type="SMART" id="SM00829"/>
    </source>
</evidence>
<dbReference type="PANTHER" id="PTHR11695">
    <property type="entry name" value="ALCOHOL DEHYDROGENASE RELATED"/>
    <property type="match status" value="1"/>
</dbReference>
<dbReference type="AlphaFoldDB" id="A0A8H7TBY5"/>
<sequence>MAAPTTPTMRAWQYSTSNGPLPQTIHLNPSTPYPPFSPTQPQMLVAVTSMSLNPADYKIAEMSPLINNLMVSKPATPGMDFSGRVVKLGSPTDAFKVGDRVFGRLEPGQFGSLGEFVVAAYDACAVLPDGLDEDLAAGVGTAGLTAYQTIVPNVKKGDRVFINGGSGSVGTFGIQIAKAVGCHVTISCSTGKIEACKQSGADEVIDYKKEDVTQRLVDGGLVYSLVVDNVGTSPSDLYTRADKFLLPEGKFVQVGGSASLETARIYASRLFLPRILGGGSRKFEAFFTKNSRGDLEQIARWIAEGKVKVPVEQTFEYADVPKAIESLKSGGGKGKIIVHVGK</sequence>
<evidence type="ECO:0000313" key="2">
    <source>
        <dbReference type="EMBL" id="KAG4416312.1"/>
    </source>
</evidence>